<dbReference type="InterPro" id="IPR012312">
    <property type="entry name" value="Hemerythrin-like"/>
</dbReference>
<dbReference type="OrthoDB" id="8560984at2"/>
<dbReference type="GO" id="GO:0005886">
    <property type="term" value="C:plasma membrane"/>
    <property type="evidence" value="ECO:0007669"/>
    <property type="project" value="TreeGrafter"/>
</dbReference>
<dbReference type="RefSeq" id="WP_119012549.1">
    <property type="nucleotide sequence ID" value="NZ_QXNC01000007.1"/>
</dbReference>
<evidence type="ECO:0000259" key="1">
    <source>
        <dbReference type="Pfam" id="PF01814"/>
    </source>
</evidence>
<dbReference type="Proteomes" id="UP000295182">
    <property type="component" value="Unassembled WGS sequence"/>
</dbReference>
<gene>
    <name evidence="2" type="ORF">EV674_1119</name>
</gene>
<comment type="caution">
    <text evidence="2">The sequence shown here is derived from an EMBL/GenBank/DDBJ whole genome shotgun (WGS) entry which is preliminary data.</text>
</comment>
<keyword evidence="3" id="KW-1185">Reference proteome</keyword>
<dbReference type="Gene3D" id="1.20.120.520">
    <property type="entry name" value="nmb1532 protein domain like"/>
    <property type="match status" value="1"/>
</dbReference>
<organism evidence="2 3">
    <name type="scientific">Simplicispira metamorpha</name>
    <dbReference type="NCBI Taxonomy" id="80881"/>
    <lineage>
        <taxon>Bacteria</taxon>
        <taxon>Pseudomonadati</taxon>
        <taxon>Pseudomonadota</taxon>
        <taxon>Betaproteobacteria</taxon>
        <taxon>Burkholderiales</taxon>
        <taxon>Comamonadaceae</taxon>
        <taxon>Simplicispira</taxon>
    </lineage>
</organism>
<reference evidence="2 3" key="1">
    <citation type="submission" date="2019-03" db="EMBL/GenBank/DDBJ databases">
        <title>Genomic Encyclopedia of Type Strains, Phase IV (KMG-IV): sequencing the most valuable type-strain genomes for metagenomic binning, comparative biology and taxonomic classification.</title>
        <authorList>
            <person name="Goeker M."/>
        </authorList>
    </citation>
    <scope>NUCLEOTIDE SEQUENCE [LARGE SCALE GENOMIC DNA]</scope>
    <source>
        <strain evidence="2 3">DSM 1837</strain>
    </source>
</reference>
<accession>A0A4R2N9N1</accession>
<dbReference type="AlphaFoldDB" id="A0A4R2N9N1"/>
<evidence type="ECO:0000313" key="3">
    <source>
        <dbReference type="Proteomes" id="UP000295182"/>
    </source>
</evidence>
<dbReference type="CDD" id="cd12108">
    <property type="entry name" value="Hr-like"/>
    <property type="match status" value="1"/>
</dbReference>
<feature type="domain" description="Hemerythrin-like" evidence="1">
    <location>
        <begin position="6"/>
        <end position="139"/>
    </location>
</feature>
<dbReference type="PANTHER" id="PTHR39966">
    <property type="entry name" value="BLL2471 PROTEIN-RELATED"/>
    <property type="match status" value="1"/>
</dbReference>
<dbReference type="EMBL" id="SLXH01000011">
    <property type="protein sequence ID" value="TCP17668.1"/>
    <property type="molecule type" value="Genomic_DNA"/>
</dbReference>
<protein>
    <submittedName>
        <fullName evidence="2">Hemerythrin-like domain-containing protein</fullName>
    </submittedName>
</protein>
<evidence type="ECO:0000313" key="2">
    <source>
        <dbReference type="EMBL" id="TCP17668.1"/>
    </source>
</evidence>
<dbReference type="Pfam" id="PF01814">
    <property type="entry name" value="Hemerythrin"/>
    <property type="match status" value="1"/>
</dbReference>
<name>A0A4R2N9N1_9BURK</name>
<dbReference type="PANTHER" id="PTHR39966:SF1">
    <property type="entry name" value="HEMERYTHRIN-LIKE DOMAIN-CONTAINING PROTEIN"/>
    <property type="match status" value="1"/>
</dbReference>
<sequence>MSIAATIIRDEHRALASVIKGLQFLIQEIQNRGQKPDFALLQAIVSYVEQFPDKLHHPKEDQYLFPALRLRYPASATDLDILQDEHERGAAVTTRVVETLREYAADPARFEAFAQAVDDYANFHWSHMHREENVILPLAEAHLTPQDWTQINAAFKSNSDPLVGINTQREFRELFRRLVNIIPAPYGLGAEHR</sequence>
<proteinExistence type="predicted"/>